<dbReference type="PANTHER" id="PTHR34477">
    <property type="entry name" value="UPF0213 PROTEIN YHBQ"/>
    <property type="match status" value="1"/>
</dbReference>
<dbReference type="SMART" id="SM00465">
    <property type="entry name" value="GIYc"/>
    <property type="match status" value="1"/>
</dbReference>
<proteinExistence type="inferred from homology"/>
<dbReference type="SUPFAM" id="SSF82771">
    <property type="entry name" value="GIY-YIG endonuclease"/>
    <property type="match status" value="1"/>
</dbReference>
<dbReference type="Pfam" id="PF01541">
    <property type="entry name" value="GIY-YIG"/>
    <property type="match status" value="1"/>
</dbReference>
<feature type="domain" description="GIY-YIG" evidence="2">
    <location>
        <begin position="1"/>
        <end position="76"/>
    </location>
</feature>
<organism evidence="3 5">
    <name type="scientific">Clostridium coskatii</name>
    <dbReference type="NCBI Taxonomy" id="1705578"/>
    <lineage>
        <taxon>Bacteria</taxon>
        <taxon>Bacillati</taxon>
        <taxon>Bacillota</taxon>
        <taxon>Clostridia</taxon>
        <taxon>Eubacteriales</taxon>
        <taxon>Clostridiaceae</taxon>
        <taxon>Clostridium</taxon>
    </lineage>
</organism>
<sequence>MNYVYILKCSDGTLYTGYTNNLDKRISTHNKGKGAKYTRGRLPVKLIYFEEYILKGEALHREFIIKKMSRQNKLNLIKNCQQL</sequence>
<comment type="caution">
    <text evidence="3">The sequence shown here is derived from an EMBL/GenBank/DDBJ whole genome shotgun (WGS) entry which is preliminary data.</text>
</comment>
<dbReference type="InterPro" id="IPR035901">
    <property type="entry name" value="GIY-YIG_endonuc_sf"/>
</dbReference>
<dbReference type="PROSITE" id="PS50164">
    <property type="entry name" value="GIY_YIG"/>
    <property type="match status" value="1"/>
</dbReference>
<gene>
    <name evidence="4" type="ORF">CLCOS_01210</name>
    <name evidence="3" type="ORF">WX73_01587</name>
</gene>
<dbReference type="Proteomes" id="UP000077384">
    <property type="component" value="Unassembled WGS sequence"/>
</dbReference>
<dbReference type="Proteomes" id="UP000093694">
    <property type="component" value="Unassembled WGS sequence"/>
</dbReference>
<comment type="similarity">
    <text evidence="1">Belongs to the UPF0213 family.</text>
</comment>
<evidence type="ECO:0000313" key="5">
    <source>
        <dbReference type="Proteomes" id="UP000077384"/>
    </source>
</evidence>
<evidence type="ECO:0000259" key="2">
    <source>
        <dbReference type="PROSITE" id="PS50164"/>
    </source>
</evidence>
<evidence type="ECO:0000313" key="6">
    <source>
        <dbReference type="Proteomes" id="UP000093694"/>
    </source>
</evidence>
<dbReference type="InterPro" id="IPR050190">
    <property type="entry name" value="UPF0213_domain"/>
</dbReference>
<dbReference type="EMBL" id="LROR01000018">
    <property type="protein sequence ID" value="OBR97651.1"/>
    <property type="molecule type" value="Genomic_DNA"/>
</dbReference>
<evidence type="ECO:0000313" key="3">
    <source>
        <dbReference type="EMBL" id="OAA91702.1"/>
    </source>
</evidence>
<dbReference type="Gene3D" id="3.40.1440.10">
    <property type="entry name" value="GIY-YIG endonuclease"/>
    <property type="match status" value="1"/>
</dbReference>
<dbReference type="CDD" id="cd10456">
    <property type="entry name" value="GIY-YIG_UPF0213"/>
    <property type="match status" value="1"/>
</dbReference>
<reference evidence="4 6" key="2">
    <citation type="journal article" date="2016" name="Front. Microbiol.">
        <title>Industrial Acetogenic Biocatalysts: A Comparative Metabolic and Genomic Analysis.</title>
        <authorList>
            <person name="Bengelsdorf F."/>
            <person name="Poehlein A."/>
            <person name="Sonja S."/>
            <person name="Erz C."/>
            <person name="Hummel T."/>
            <person name="Hoffmeister S."/>
            <person name="Daniel R."/>
            <person name="Durre P."/>
        </authorList>
    </citation>
    <scope>NUCLEOTIDE SEQUENCE [LARGE SCALE GENOMIC DNA]</scope>
    <source>
        <strain evidence="4 6">PTA-10522</strain>
    </source>
</reference>
<dbReference type="InterPro" id="IPR000305">
    <property type="entry name" value="GIY-YIG_endonuc"/>
</dbReference>
<dbReference type="AlphaFoldDB" id="A0A162L673"/>
<dbReference type="PANTHER" id="PTHR34477:SF1">
    <property type="entry name" value="UPF0213 PROTEIN YHBQ"/>
    <property type="match status" value="1"/>
</dbReference>
<reference evidence="3 5" key="1">
    <citation type="journal article" date="2015" name="Biotechnol. Bioeng.">
        <title>Genome sequence and phenotypic characterization of Caulobacter segnis.</title>
        <authorList>
            <person name="Patel S."/>
            <person name="Fletcher B."/>
            <person name="Scott D.C."/>
            <person name="Ely B."/>
        </authorList>
    </citation>
    <scope>NUCLEOTIDE SEQUENCE [LARGE SCALE GENOMIC DNA]</scope>
    <source>
        <strain evidence="3 5">PS02</strain>
    </source>
</reference>
<accession>A0A162L673</accession>
<name>A0A162L673_9CLOT</name>
<dbReference type="RefSeq" id="WP_013236884.1">
    <property type="nucleotide sequence ID" value="NZ_LITQ01000024.1"/>
</dbReference>
<evidence type="ECO:0000256" key="1">
    <source>
        <dbReference type="ARBA" id="ARBA00007435"/>
    </source>
</evidence>
<protein>
    <submittedName>
        <fullName evidence="3">GIY-YIG nuclease superfamily protein</fullName>
    </submittedName>
</protein>
<evidence type="ECO:0000313" key="4">
    <source>
        <dbReference type="EMBL" id="OBR97651.1"/>
    </source>
</evidence>
<keyword evidence="6" id="KW-1185">Reference proteome</keyword>
<dbReference type="EMBL" id="LITQ01000024">
    <property type="protein sequence ID" value="OAA91702.1"/>
    <property type="molecule type" value="Genomic_DNA"/>
</dbReference>
<dbReference type="PATRIC" id="fig|1705578.3.peg.1843"/>